<protein>
    <recommendedName>
        <fullName evidence="4">Myb-like domain-containing protein</fullName>
    </recommendedName>
</protein>
<sequence length="269" mass="29895">MSQDLETEEMGIHQIPTPPLSENGDMNAKENENIDNNKNDNSTFEENLATALTQALKDPVIEKKGQLPPPPATTKKRGRPTKSSRDTIATPKAKKPKAATAATPTNANTTVSNTEKKRGRQAGTTVSDSFTKEQDDYIRELYTSTDGKKNSLKDIHAKFEERFETRKSINTIRFRWYKLKEDAIVLTTDEEAALKQAIETVETNKTQAILNEYHNKNEEFTRLSQGFVVRKMKEWSASANGGNSNSNINNIVAGKGEVSSAEEGGEEDE</sequence>
<feature type="compositionally biased region" description="Basic and acidic residues" evidence="1">
    <location>
        <begin position="27"/>
        <end position="38"/>
    </location>
</feature>
<accession>A0AAV9UNC1</accession>
<evidence type="ECO:0000313" key="2">
    <source>
        <dbReference type="EMBL" id="KAK6345844.1"/>
    </source>
</evidence>
<dbReference type="AlphaFoldDB" id="A0AAV9UNC1"/>
<feature type="compositionally biased region" description="Low complexity" evidence="1">
    <location>
        <begin position="98"/>
        <end position="110"/>
    </location>
</feature>
<dbReference type="Proteomes" id="UP001373714">
    <property type="component" value="Unassembled WGS sequence"/>
</dbReference>
<feature type="compositionally biased region" description="Low complexity" evidence="1">
    <location>
        <begin position="237"/>
        <end position="262"/>
    </location>
</feature>
<feature type="region of interest" description="Disordered" evidence="1">
    <location>
        <begin position="1"/>
        <end position="128"/>
    </location>
</feature>
<feature type="compositionally biased region" description="Polar residues" evidence="1">
    <location>
        <begin position="42"/>
        <end position="53"/>
    </location>
</feature>
<evidence type="ECO:0000256" key="1">
    <source>
        <dbReference type="SAM" id="MobiDB-lite"/>
    </source>
</evidence>
<reference evidence="2 3" key="1">
    <citation type="submission" date="2019-10" db="EMBL/GenBank/DDBJ databases">
        <authorList>
            <person name="Palmer J.M."/>
        </authorList>
    </citation>
    <scope>NUCLEOTIDE SEQUENCE [LARGE SCALE GENOMIC DNA]</scope>
    <source>
        <strain evidence="2 3">TWF730</strain>
    </source>
</reference>
<name>A0AAV9UNC1_9PEZI</name>
<comment type="caution">
    <text evidence="2">The sequence shown here is derived from an EMBL/GenBank/DDBJ whole genome shotgun (WGS) entry which is preliminary data.</text>
</comment>
<organism evidence="2 3">
    <name type="scientific">Orbilia blumenaviensis</name>
    <dbReference type="NCBI Taxonomy" id="1796055"/>
    <lineage>
        <taxon>Eukaryota</taxon>
        <taxon>Fungi</taxon>
        <taxon>Dikarya</taxon>
        <taxon>Ascomycota</taxon>
        <taxon>Pezizomycotina</taxon>
        <taxon>Orbiliomycetes</taxon>
        <taxon>Orbiliales</taxon>
        <taxon>Orbiliaceae</taxon>
        <taxon>Orbilia</taxon>
    </lineage>
</organism>
<keyword evidence="3" id="KW-1185">Reference proteome</keyword>
<feature type="region of interest" description="Disordered" evidence="1">
    <location>
        <begin position="237"/>
        <end position="269"/>
    </location>
</feature>
<gene>
    <name evidence="2" type="ORF">TWF730_010187</name>
</gene>
<evidence type="ECO:0000313" key="3">
    <source>
        <dbReference type="Proteomes" id="UP001373714"/>
    </source>
</evidence>
<evidence type="ECO:0008006" key="4">
    <source>
        <dbReference type="Google" id="ProtNLM"/>
    </source>
</evidence>
<proteinExistence type="predicted"/>
<dbReference type="EMBL" id="JAVHNS010000008">
    <property type="protein sequence ID" value="KAK6345844.1"/>
    <property type="molecule type" value="Genomic_DNA"/>
</dbReference>